<name>A0A9K3PLJ8_9STRA</name>
<keyword evidence="6 7" id="KW-0067">ATP-binding</keyword>
<keyword evidence="12" id="KW-1185">Reference proteome</keyword>
<dbReference type="InterPro" id="IPR017892">
    <property type="entry name" value="Pkinase_C"/>
</dbReference>
<dbReference type="PROSITE" id="PS00108">
    <property type="entry name" value="PROTEIN_KINASE_ST"/>
    <property type="match status" value="1"/>
</dbReference>
<evidence type="ECO:0000256" key="2">
    <source>
        <dbReference type="ARBA" id="ARBA00022553"/>
    </source>
</evidence>
<accession>A0A9K3PLJ8</accession>
<keyword evidence="3" id="KW-0808">Transferase</keyword>
<feature type="region of interest" description="Disordered" evidence="8">
    <location>
        <begin position="829"/>
        <end position="867"/>
    </location>
</feature>
<dbReference type="PANTHER" id="PTHR24351">
    <property type="entry name" value="RIBOSOMAL PROTEIN S6 KINASE"/>
    <property type="match status" value="1"/>
</dbReference>
<dbReference type="Pfam" id="PF00069">
    <property type="entry name" value="Pkinase"/>
    <property type="match status" value="1"/>
</dbReference>
<dbReference type="EMBL" id="JAGRRH010000017">
    <property type="protein sequence ID" value="KAG7351852.1"/>
    <property type="molecule type" value="Genomic_DNA"/>
</dbReference>
<feature type="region of interest" description="Disordered" evidence="8">
    <location>
        <begin position="164"/>
        <end position="231"/>
    </location>
</feature>
<dbReference type="CDD" id="cd05123">
    <property type="entry name" value="STKc_AGC"/>
    <property type="match status" value="1"/>
</dbReference>
<keyword evidence="2" id="KW-0597">Phosphoprotein</keyword>
<dbReference type="InterPro" id="IPR045270">
    <property type="entry name" value="STKc_AGC"/>
</dbReference>
<feature type="compositionally biased region" description="Low complexity" evidence="8">
    <location>
        <begin position="506"/>
        <end position="517"/>
    </location>
</feature>
<feature type="compositionally biased region" description="Acidic residues" evidence="8">
    <location>
        <begin position="342"/>
        <end position="353"/>
    </location>
</feature>
<dbReference type="FunFam" id="1.10.510.10:FF:000008">
    <property type="entry name" value="Non-specific serine/threonine protein kinase"/>
    <property type="match status" value="1"/>
</dbReference>
<sequence length="961" mass="106166">MGNEGSVPQQQGGEDYVDEQLEYQAKAPPSATNPPGVPPLPSQLLSSSTAAVATAGSSSSSAAALLSNGGPPPSSRFQHDQSQQQSTKQSGGGGGGGGSVSSVSGGGGKGRLMGSVFTRRGNAHNQNSTGIERAVVVVDSASATNNNNNNASHHIVPMPGEELTYMSADPSGDYYQQPQPQQQQQQQSYDGTAIKGINPYDQTIPPPPPPPPSQPMYMQQQMQQMQQQPVTVTPNQQYYQQDHEKGTTITTTATTTATTTTAHAVNTAAHALGKKSRRAGAGLISSMRNLSLGFGGGGGGNANTAANTSTAVAAGQSPGRVNSTAATRQQQQQQINEWETRWDEDEDDEDEEEQQQRPEDYDDDDDDDDDDEQDDFNQMDNNNNNIINNNTIQQHQQQQGYYAPNQTFVTQPPPPLHPQMRPDMDSGYASAASAAAAQISSPMPTALYSQQQQQQQQPLQQQQLQQQGPFVSPQPGMQQTQLPPYAPTPHTQKAHLVTATPELPIRQHQQQQQRPQQTTDDDGVEWDTGMQQSGDGQIILSEKPNVEQFLPLLRVLGKGSFGKVVLVQKRVGRETGSLFAMKILRKSHLVRRRQIERTRTERKVLSVVNHPFIMKLHYAFQSPDKLYLVLDYCPGGELFFHLSRFRRFPERVARFYSAELLLALGHLHKRGIIYRDLKPENVLLDADGHVKLGDFGLAKAGIRHAYEGATSMCGTPEYMAPEVLAQQGHGFCVDYWGLGMLTYEMMTGLPPWYTTDRAKLFRRLRSAPLDIPSYFSSASASFSSALLERNPRRRLGVTGIRAAMEHEFFKSISWRALYGRRVEAPIRPCEGWSPPETMNDQQQQQPMSQQHQQNNSNNDIHPGDLDAATANFDNQFTRMPVESDHPGEADADEDLEELHEDTFVGFTFDDTDRDEVEAAQKALEQQRAEQQAQQQQQRQRTHHFQGDGNNNGDSQDQHHLD</sequence>
<feature type="compositionally biased region" description="Low complexity" evidence="8">
    <location>
        <begin position="450"/>
        <end position="467"/>
    </location>
</feature>
<feature type="domain" description="AGC-kinase C-terminal" evidence="10">
    <location>
        <begin position="810"/>
        <end position="918"/>
    </location>
</feature>
<evidence type="ECO:0000313" key="11">
    <source>
        <dbReference type="EMBL" id="KAG7351852.1"/>
    </source>
</evidence>
<evidence type="ECO:0000259" key="9">
    <source>
        <dbReference type="PROSITE" id="PS50011"/>
    </source>
</evidence>
<dbReference type="PROSITE" id="PS50011">
    <property type="entry name" value="PROTEIN_KINASE_DOM"/>
    <property type="match status" value="1"/>
</dbReference>
<feature type="compositionally biased region" description="Polar residues" evidence="8">
    <location>
        <begin position="438"/>
        <end position="449"/>
    </location>
</feature>
<feature type="compositionally biased region" description="Low complexity" evidence="8">
    <location>
        <begin position="378"/>
        <end position="387"/>
    </location>
</feature>
<evidence type="ECO:0000256" key="5">
    <source>
        <dbReference type="ARBA" id="ARBA00022777"/>
    </source>
</evidence>
<feature type="compositionally biased region" description="Polar residues" evidence="8">
    <location>
        <begin position="1"/>
        <end position="12"/>
    </location>
</feature>
<feature type="compositionally biased region" description="Low complexity" evidence="8">
    <location>
        <begin position="919"/>
        <end position="938"/>
    </location>
</feature>
<feature type="compositionally biased region" description="Polar residues" evidence="8">
    <location>
        <begin position="319"/>
        <end position="328"/>
    </location>
</feature>
<evidence type="ECO:0000256" key="1">
    <source>
        <dbReference type="ARBA" id="ARBA00022527"/>
    </source>
</evidence>
<feature type="compositionally biased region" description="Pro residues" evidence="8">
    <location>
        <begin position="31"/>
        <end position="41"/>
    </location>
</feature>
<protein>
    <submittedName>
        <fullName evidence="11">Serine/threonine protein kinase</fullName>
    </submittedName>
</protein>
<feature type="binding site" evidence="7">
    <location>
        <position position="582"/>
    </location>
    <ligand>
        <name>ATP</name>
        <dbReference type="ChEBI" id="CHEBI:30616"/>
    </ligand>
</feature>
<feature type="compositionally biased region" description="Low complexity" evidence="8">
    <location>
        <begin position="838"/>
        <end position="859"/>
    </location>
</feature>
<dbReference type="InterPro" id="IPR017441">
    <property type="entry name" value="Protein_kinase_ATP_BS"/>
</dbReference>
<dbReference type="InterPro" id="IPR000719">
    <property type="entry name" value="Prot_kinase_dom"/>
</dbReference>
<feature type="compositionally biased region" description="Gly residues" evidence="8">
    <location>
        <begin position="90"/>
        <end position="111"/>
    </location>
</feature>
<evidence type="ECO:0000256" key="6">
    <source>
        <dbReference type="ARBA" id="ARBA00022840"/>
    </source>
</evidence>
<dbReference type="InterPro" id="IPR000961">
    <property type="entry name" value="AGC-kinase_C"/>
</dbReference>
<feature type="region of interest" description="Disordered" evidence="8">
    <location>
        <begin position="1"/>
        <end position="130"/>
    </location>
</feature>
<dbReference type="GO" id="GO:0005524">
    <property type="term" value="F:ATP binding"/>
    <property type="evidence" value="ECO:0007669"/>
    <property type="project" value="UniProtKB-UniRule"/>
</dbReference>
<feature type="region of interest" description="Disordered" evidence="8">
    <location>
        <begin position="405"/>
        <end position="491"/>
    </location>
</feature>
<dbReference type="OrthoDB" id="63267at2759"/>
<feature type="compositionally biased region" description="Pro residues" evidence="8">
    <location>
        <begin position="204"/>
        <end position="214"/>
    </location>
</feature>
<keyword evidence="5 11" id="KW-0418">Kinase</keyword>
<evidence type="ECO:0000313" key="12">
    <source>
        <dbReference type="Proteomes" id="UP000693970"/>
    </source>
</evidence>
<dbReference type="Proteomes" id="UP000693970">
    <property type="component" value="Unassembled WGS sequence"/>
</dbReference>
<evidence type="ECO:0000259" key="10">
    <source>
        <dbReference type="PROSITE" id="PS51285"/>
    </source>
</evidence>
<reference evidence="11" key="2">
    <citation type="submission" date="2021-04" db="EMBL/GenBank/DDBJ databases">
        <authorList>
            <person name="Podell S."/>
        </authorList>
    </citation>
    <scope>NUCLEOTIDE SEQUENCE</scope>
    <source>
        <strain evidence="11">Hildebrandi</strain>
    </source>
</reference>
<dbReference type="SMART" id="SM00220">
    <property type="entry name" value="S_TKc"/>
    <property type="match status" value="1"/>
</dbReference>
<comment type="caution">
    <text evidence="11">The sequence shown here is derived from an EMBL/GenBank/DDBJ whole genome shotgun (WGS) entry which is preliminary data.</text>
</comment>
<gene>
    <name evidence="11" type="ORF">IV203_007900</name>
</gene>
<evidence type="ECO:0000256" key="3">
    <source>
        <dbReference type="ARBA" id="ARBA00022679"/>
    </source>
</evidence>
<feature type="compositionally biased region" description="Low complexity" evidence="8">
    <location>
        <begin position="42"/>
        <end position="67"/>
    </location>
</feature>
<feature type="region of interest" description="Disordered" evidence="8">
    <location>
        <begin position="907"/>
        <end position="961"/>
    </location>
</feature>
<organism evidence="11 12">
    <name type="scientific">Nitzschia inconspicua</name>
    <dbReference type="NCBI Taxonomy" id="303405"/>
    <lineage>
        <taxon>Eukaryota</taxon>
        <taxon>Sar</taxon>
        <taxon>Stramenopiles</taxon>
        <taxon>Ochrophyta</taxon>
        <taxon>Bacillariophyta</taxon>
        <taxon>Bacillariophyceae</taxon>
        <taxon>Bacillariophycidae</taxon>
        <taxon>Bacillariales</taxon>
        <taxon>Bacillariaceae</taxon>
        <taxon>Nitzschia</taxon>
    </lineage>
</organism>
<dbReference type="GO" id="GO:0004674">
    <property type="term" value="F:protein serine/threonine kinase activity"/>
    <property type="evidence" value="ECO:0007669"/>
    <property type="project" value="UniProtKB-KW"/>
</dbReference>
<dbReference type="Pfam" id="PF00433">
    <property type="entry name" value="Pkinase_C"/>
    <property type="match status" value="1"/>
</dbReference>
<feature type="compositionally biased region" description="Low complexity" evidence="8">
    <location>
        <begin position="176"/>
        <end position="187"/>
    </location>
</feature>
<dbReference type="PROSITE" id="PS51285">
    <property type="entry name" value="AGC_KINASE_CTER"/>
    <property type="match status" value="1"/>
</dbReference>
<evidence type="ECO:0000256" key="7">
    <source>
        <dbReference type="PROSITE-ProRule" id="PRU10141"/>
    </source>
</evidence>
<feature type="region of interest" description="Disordered" evidence="8">
    <location>
        <begin position="506"/>
        <end position="531"/>
    </location>
</feature>
<proteinExistence type="predicted"/>
<dbReference type="InterPro" id="IPR008271">
    <property type="entry name" value="Ser/Thr_kinase_AS"/>
</dbReference>
<keyword evidence="1 11" id="KW-0723">Serine/threonine-protein kinase</keyword>
<feature type="compositionally biased region" description="Acidic residues" evidence="8">
    <location>
        <begin position="360"/>
        <end position="377"/>
    </location>
</feature>
<feature type="compositionally biased region" description="Low complexity" evidence="8">
    <location>
        <begin position="215"/>
        <end position="231"/>
    </location>
</feature>
<reference evidence="11" key="1">
    <citation type="journal article" date="2021" name="Sci. Rep.">
        <title>Diploid genomic architecture of Nitzschia inconspicua, an elite biomass production diatom.</title>
        <authorList>
            <person name="Oliver A."/>
            <person name="Podell S."/>
            <person name="Pinowska A."/>
            <person name="Traller J.C."/>
            <person name="Smith S.R."/>
            <person name="McClure R."/>
            <person name="Beliaev A."/>
            <person name="Bohutskyi P."/>
            <person name="Hill E.A."/>
            <person name="Rabines A."/>
            <person name="Zheng H."/>
            <person name="Allen L.Z."/>
            <person name="Kuo A."/>
            <person name="Grigoriev I.V."/>
            <person name="Allen A.E."/>
            <person name="Hazlebeck D."/>
            <person name="Allen E.E."/>
        </authorList>
    </citation>
    <scope>NUCLEOTIDE SEQUENCE</scope>
    <source>
        <strain evidence="11">Hildebrandi</strain>
    </source>
</reference>
<dbReference type="PROSITE" id="PS00107">
    <property type="entry name" value="PROTEIN_KINASE_ATP"/>
    <property type="match status" value="1"/>
</dbReference>
<keyword evidence="4 7" id="KW-0547">Nucleotide-binding</keyword>
<feature type="domain" description="Protein kinase" evidence="9">
    <location>
        <begin position="550"/>
        <end position="809"/>
    </location>
</feature>
<feature type="region of interest" description="Disordered" evidence="8">
    <location>
        <begin position="311"/>
        <end position="387"/>
    </location>
</feature>
<dbReference type="AlphaFoldDB" id="A0A9K3PLJ8"/>
<evidence type="ECO:0000256" key="4">
    <source>
        <dbReference type="ARBA" id="ARBA00022741"/>
    </source>
</evidence>
<evidence type="ECO:0000256" key="8">
    <source>
        <dbReference type="SAM" id="MobiDB-lite"/>
    </source>
</evidence>